<name>A0A5E4XKA8_9BURK</name>
<dbReference type="InterPro" id="IPR050428">
    <property type="entry name" value="TCS_sensor_his_kinase"/>
</dbReference>
<evidence type="ECO:0000313" key="15">
    <source>
        <dbReference type="Proteomes" id="UP000368474"/>
    </source>
</evidence>
<dbReference type="EMBL" id="CABPSD010000013">
    <property type="protein sequence ID" value="VVE36548.1"/>
    <property type="molecule type" value="Genomic_DNA"/>
</dbReference>
<dbReference type="PRINTS" id="PR00344">
    <property type="entry name" value="BCTRLSENSOR"/>
</dbReference>
<evidence type="ECO:0000256" key="2">
    <source>
        <dbReference type="ARBA" id="ARBA00004141"/>
    </source>
</evidence>
<dbReference type="PANTHER" id="PTHR45436:SF15">
    <property type="entry name" value="SENSOR HISTIDINE KINASE CUSS"/>
    <property type="match status" value="1"/>
</dbReference>
<comment type="subcellular location">
    <subcellularLocation>
        <location evidence="2">Membrane</location>
        <topology evidence="2">Multi-pass membrane protein</topology>
    </subcellularLocation>
</comment>
<dbReference type="Pfam" id="PF00512">
    <property type="entry name" value="HisKA"/>
    <property type="match status" value="1"/>
</dbReference>
<keyword evidence="6 11" id="KW-0812">Transmembrane</keyword>
<evidence type="ECO:0000256" key="10">
    <source>
        <dbReference type="ARBA" id="ARBA00023136"/>
    </source>
</evidence>
<dbReference type="SMART" id="SM00304">
    <property type="entry name" value="HAMP"/>
    <property type="match status" value="1"/>
</dbReference>
<dbReference type="SUPFAM" id="SSF47384">
    <property type="entry name" value="Homodimeric domain of signal transducing histidine kinase"/>
    <property type="match status" value="1"/>
</dbReference>
<feature type="domain" description="HAMP" evidence="13">
    <location>
        <begin position="204"/>
        <end position="259"/>
    </location>
</feature>
<dbReference type="SMART" id="SM00387">
    <property type="entry name" value="HATPase_c"/>
    <property type="match status" value="1"/>
</dbReference>
<dbReference type="Pfam" id="PF00672">
    <property type="entry name" value="HAMP"/>
    <property type="match status" value="1"/>
</dbReference>
<dbReference type="InterPro" id="IPR004358">
    <property type="entry name" value="Sig_transdc_His_kin-like_C"/>
</dbReference>
<comment type="catalytic activity">
    <reaction evidence="1">
        <text>ATP + protein L-histidine = ADP + protein N-phospho-L-histidine.</text>
        <dbReference type="EC" id="2.7.13.3"/>
    </reaction>
</comment>
<dbReference type="Gene3D" id="3.30.565.10">
    <property type="entry name" value="Histidine kinase-like ATPase, C-terminal domain"/>
    <property type="match status" value="1"/>
</dbReference>
<dbReference type="Gene3D" id="6.10.340.10">
    <property type="match status" value="1"/>
</dbReference>
<dbReference type="Gene3D" id="1.10.287.130">
    <property type="match status" value="1"/>
</dbReference>
<evidence type="ECO:0000256" key="9">
    <source>
        <dbReference type="ARBA" id="ARBA00023012"/>
    </source>
</evidence>
<dbReference type="PANTHER" id="PTHR45436">
    <property type="entry name" value="SENSOR HISTIDINE KINASE YKOH"/>
    <property type="match status" value="1"/>
</dbReference>
<evidence type="ECO:0000259" key="12">
    <source>
        <dbReference type="PROSITE" id="PS50109"/>
    </source>
</evidence>
<dbReference type="Proteomes" id="UP000368474">
    <property type="component" value="Unassembled WGS sequence"/>
</dbReference>
<keyword evidence="4" id="KW-0597">Phosphoprotein</keyword>
<evidence type="ECO:0000256" key="6">
    <source>
        <dbReference type="ARBA" id="ARBA00022692"/>
    </source>
</evidence>
<evidence type="ECO:0000256" key="11">
    <source>
        <dbReference type="SAM" id="Phobius"/>
    </source>
</evidence>
<dbReference type="GO" id="GO:0000155">
    <property type="term" value="F:phosphorelay sensor kinase activity"/>
    <property type="evidence" value="ECO:0007669"/>
    <property type="project" value="InterPro"/>
</dbReference>
<feature type="transmembrane region" description="Helical" evidence="11">
    <location>
        <begin position="180"/>
        <end position="202"/>
    </location>
</feature>
<dbReference type="GO" id="GO:0005886">
    <property type="term" value="C:plasma membrane"/>
    <property type="evidence" value="ECO:0007669"/>
    <property type="project" value="TreeGrafter"/>
</dbReference>
<gene>
    <name evidence="14" type="primary">dctB_2</name>
    <name evidence="14" type="ORF">PMO31116_03899</name>
</gene>
<keyword evidence="15" id="KW-1185">Reference proteome</keyword>
<dbReference type="CDD" id="cd06225">
    <property type="entry name" value="HAMP"/>
    <property type="match status" value="1"/>
</dbReference>
<dbReference type="RefSeq" id="WP_150568095.1">
    <property type="nucleotide sequence ID" value="NZ_CABPSD010000013.1"/>
</dbReference>
<dbReference type="PROSITE" id="PS50109">
    <property type="entry name" value="HIS_KIN"/>
    <property type="match status" value="1"/>
</dbReference>
<evidence type="ECO:0000256" key="5">
    <source>
        <dbReference type="ARBA" id="ARBA00022679"/>
    </source>
</evidence>
<sequence>MLENVSYRYKIPLALAAAIFLTECAVTAVLLGLALADARHNVVDGARSLTNATAIAVRESLVRDDLFRVYEFVRTPVAAKQPDDPLTAVVVFDANGKVYAASEPRQYVTLTKSDDMGHAISSAIAALRASPLDFYFQYPGIFSHDPIVGARAVLAEDNTPLGFVVATYDTGTLRGSLGTLFIRIAVLNAAGFLLLIPLSWLWGARIARPLHRLSNALGRVHTTEPEVLKDEVVAHGRDEIGRLSASFRDMLDELAEKRQLEREMVVSERLAAVGRVAAGIAHEINNPLGGLINAVDTLGKHGQPDGLTQRTLALLERGLAQIRATVGALLFEARLDSPTTAPSDWDDLRLLVQPQVLTKRVALQWHVPTESVNVPSHLVRQLVLNLLLNAMKAVPVNGRVSCRAAVKASTLRIEIANTGEQIPEEMVTSLFEPYWPSQSPKGVRSYGIGLWVSYQIVTQLGGTIAVLSDESDTSFEVILPLRNGEPS</sequence>
<accession>A0A5E4XKA8</accession>
<reference evidence="14 15" key="1">
    <citation type="submission" date="2019-08" db="EMBL/GenBank/DDBJ databases">
        <authorList>
            <person name="Peeters C."/>
        </authorList>
    </citation>
    <scope>NUCLEOTIDE SEQUENCE [LARGE SCALE GENOMIC DNA]</scope>
    <source>
        <strain evidence="14 15">LMG 31116</strain>
    </source>
</reference>
<dbReference type="Pfam" id="PF02518">
    <property type="entry name" value="HATPase_c"/>
    <property type="match status" value="1"/>
</dbReference>
<evidence type="ECO:0000256" key="8">
    <source>
        <dbReference type="ARBA" id="ARBA00022989"/>
    </source>
</evidence>
<evidence type="ECO:0000256" key="7">
    <source>
        <dbReference type="ARBA" id="ARBA00022777"/>
    </source>
</evidence>
<evidence type="ECO:0000256" key="3">
    <source>
        <dbReference type="ARBA" id="ARBA00012438"/>
    </source>
</evidence>
<dbReference type="InterPro" id="IPR003661">
    <property type="entry name" value="HisK_dim/P_dom"/>
</dbReference>
<keyword evidence="8 11" id="KW-1133">Transmembrane helix</keyword>
<protein>
    <recommendedName>
        <fullName evidence="3">histidine kinase</fullName>
        <ecNumber evidence="3">2.7.13.3</ecNumber>
    </recommendedName>
</protein>
<keyword evidence="10 11" id="KW-0472">Membrane</keyword>
<feature type="transmembrane region" description="Helical" evidence="11">
    <location>
        <begin position="12"/>
        <end position="36"/>
    </location>
</feature>
<evidence type="ECO:0000256" key="1">
    <source>
        <dbReference type="ARBA" id="ARBA00000085"/>
    </source>
</evidence>
<evidence type="ECO:0000256" key="4">
    <source>
        <dbReference type="ARBA" id="ARBA00022553"/>
    </source>
</evidence>
<keyword evidence="5 14" id="KW-0808">Transferase</keyword>
<dbReference type="SUPFAM" id="SSF55874">
    <property type="entry name" value="ATPase domain of HSP90 chaperone/DNA topoisomerase II/histidine kinase"/>
    <property type="match status" value="1"/>
</dbReference>
<dbReference type="PROSITE" id="PS50885">
    <property type="entry name" value="HAMP"/>
    <property type="match status" value="1"/>
</dbReference>
<dbReference type="SUPFAM" id="SSF158472">
    <property type="entry name" value="HAMP domain-like"/>
    <property type="match status" value="1"/>
</dbReference>
<dbReference type="InterPro" id="IPR003594">
    <property type="entry name" value="HATPase_dom"/>
</dbReference>
<dbReference type="EC" id="2.7.13.3" evidence="3"/>
<keyword evidence="7" id="KW-0418">Kinase</keyword>
<evidence type="ECO:0000259" key="13">
    <source>
        <dbReference type="PROSITE" id="PS50885"/>
    </source>
</evidence>
<keyword evidence="9" id="KW-0902">Two-component regulatory system</keyword>
<dbReference type="InterPro" id="IPR036890">
    <property type="entry name" value="HATPase_C_sf"/>
</dbReference>
<proteinExistence type="predicted"/>
<dbReference type="SMART" id="SM00388">
    <property type="entry name" value="HisKA"/>
    <property type="match status" value="1"/>
</dbReference>
<dbReference type="InterPro" id="IPR003660">
    <property type="entry name" value="HAMP_dom"/>
</dbReference>
<dbReference type="AlphaFoldDB" id="A0A5E4XKA8"/>
<feature type="domain" description="Histidine kinase" evidence="12">
    <location>
        <begin position="279"/>
        <end position="483"/>
    </location>
</feature>
<dbReference type="CDD" id="cd00082">
    <property type="entry name" value="HisKA"/>
    <property type="match status" value="1"/>
</dbReference>
<dbReference type="InterPro" id="IPR005467">
    <property type="entry name" value="His_kinase_dom"/>
</dbReference>
<organism evidence="14 15">
    <name type="scientific">Pandoraea morbifera</name>
    <dbReference type="NCBI Taxonomy" id="2508300"/>
    <lineage>
        <taxon>Bacteria</taxon>
        <taxon>Pseudomonadati</taxon>
        <taxon>Pseudomonadota</taxon>
        <taxon>Betaproteobacteria</taxon>
        <taxon>Burkholderiales</taxon>
        <taxon>Burkholderiaceae</taxon>
        <taxon>Pandoraea</taxon>
    </lineage>
</organism>
<dbReference type="InterPro" id="IPR036097">
    <property type="entry name" value="HisK_dim/P_sf"/>
</dbReference>
<evidence type="ECO:0000313" key="14">
    <source>
        <dbReference type="EMBL" id="VVE36548.1"/>
    </source>
</evidence>